<dbReference type="RefSeq" id="WP_011322781.1">
    <property type="nucleotide sequence ID" value="NC_007426.1"/>
</dbReference>
<evidence type="ECO:0000313" key="3">
    <source>
        <dbReference type="Proteomes" id="UP000002698"/>
    </source>
</evidence>
<organism evidence="2 3">
    <name type="scientific">Natronomonas pharaonis (strain ATCC 35678 / DSM 2160 / CIP 103997 / JCM 8858 / NBRC 14720 / NCIMB 2260 / Gabara)</name>
    <name type="common">Halobacterium pharaonis</name>
    <dbReference type="NCBI Taxonomy" id="348780"/>
    <lineage>
        <taxon>Archaea</taxon>
        <taxon>Methanobacteriati</taxon>
        <taxon>Methanobacteriota</taxon>
        <taxon>Stenosarchaea group</taxon>
        <taxon>Halobacteria</taxon>
        <taxon>Halobacteriales</taxon>
        <taxon>Natronomonadaceae</taxon>
        <taxon>Natronomonas</taxon>
    </lineage>
</organism>
<protein>
    <recommendedName>
        <fullName evidence="1">Profilin fold domain-containing protein</fullName>
    </recommendedName>
</protein>
<evidence type="ECO:0000313" key="2">
    <source>
        <dbReference type="EMBL" id="CAI49153.1"/>
    </source>
</evidence>
<dbReference type="eggNOG" id="arCOG08116">
    <property type="taxonomic scope" value="Archaea"/>
</dbReference>
<feature type="domain" description="Profilin fold" evidence="1">
    <location>
        <begin position="18"/>
        <end position="112"/>
    </location>
</feature>
<dbReference type="EnsemblBacteria" id="CAI49153">
    <property type="protein sequence ID" value="CAI49153"/>
    <property type="gene ID" value="NP_2124A"/>
</dbReference>
<reference evidence="2 3" key="1">
    <citation type="journal article" date="2005" name="Genome Res.">
        <title>Living with two extremes: conclusions from the genome sequence of Natronomonas pharaonis.</title>
        <authorList>
            <person name="Falb M."/>
            <person name="Pfeiffer F."/>
            <person name="Palm P."/>
            <person name="Rodewald K."/>
            <person name="Hickmann V."/>
            <person name="Tittor J."/>
            <person name="Oesterhelt D."/>
        </authorList>
    </citation>
    <scope>NUCLEOTIDE SEQUENCE [LARGE SCALE GENOMIC DNA]</scope>
    <source>
        <strain evidence="3">ATCC 35678 / DSM 2160 / CIP 103997 / JCM 8858 / NBRC 14720 / NCIMB 2260 / Gabara</strain>
    </source>
</reference>
<sequence length="243" mass="26568">MAGEGLDIDIDITDIAAVADAREQLLAAVADHAGEIAADIARLDGGDYGSRSFSTDRGQWTLKHERGTLQYLRYEPQGGGETYVVSTQRPAAPEPLSDALADYDAFVTAYNDYVDRVAGLLDDVDDEFPAVRSTADVAAERDRIVDGIERACHRMAEGLYRYEGTEYGTFSARVDSTRWELKRETERVSYLRVGGSNGIYLLSQYGQPSAADVRSHAPEFGGFVAAYNDHVAELAADLETIEL</sequence>
<dbReference type="HOGENOM" id="CLU_1140594_0_0_2"/>
<feature type="domain" description="Profilin fold" evidence="1">
    <location>
        <begin position="136"/>
        <end position="229"/>
    </location>
</feature>
<dbReference type="AlphaFoldDB" id="A0A1U7EVT3"/>
<dbReference type="GeneID" id="3701357"/>
<gene>
    <name evidence="2" type="ordered locus">NP_2124A</name>
</gene>
<dbReference type="InterPro" id="IPR058872">
    <property type="entry name" value="Halo_prof"/>
</dbReference>
<evidence type="ECO:0000259" key="1">
    <source>
        <dbReference type="Pfam" id="PF26420"/>
    </source>
</evidence>
<dbReference type="KEGG" id="nph:NP_2124A"/>
<accession>A0A1U7EVT3</accession>
<dbReference type="OrthoDB" id="200571at2157"/>
<dbReference type="STRING" id="348780.NP_2124A"/>
<dbReference type="Pfam" id="PF26420">
    <property type="entry name" value="Halo_prof"/>
    <property type="match status" value="2"/>
</dbReference>
<name>A0A1U7EVT3_NATPD</name>
<keyword evidence="3" id="KW-1185">Reference proteome</keyword>
<proteinExistence type="predicted"/>
<dbReference type="EMBL" id="CR936257">
    <property type="protein sequence ID" value="CAI49153.1"/>
    <property type="molecule type" value="Genomic_DNA"/>
</dbReference>
<dbReference type="Proteomes" id="UP000002698">
    <property type="component" value="Chromosome"/>
</dbReference>